<evidence type="ECO:0000259" key="7">
    <source>
        <dbReference type="Pfam" id="PF02608"/>
    </source>
</evidence>
<comment type="similarity">
    <text evidence="2">Belongs to the BMP lipoprotein family.</text>
</comment>
<dbReference type="AlphaFoldDB" id="A0A1V4ESC2"/>
<name>A0A1V4ESC2_9BACL</name>
<dbReference type="PANTHER" id="PTHR34296">
    <property type="entry name" value="TRANSCRIPTIONAL ACTIVATOR PROTEIN MED"/>
    <property type="match status" value="1"/>
</dbReference>
<keyword evidence="6" id="KW-0449">Lipoprotein</keyword>
<keyword evidence="9" id="KW-1185">Reference proteome</keyword>
<evidence type="ECO:0000256" key="6">
    <source>
        <dbReference type="ARBA" id="ARBA00023288"/>
    </source>
</evidence>
<evidence type="ECO:0000256" key="1">
    <source>
        <dbReference type="ARBA" id="ARBA00004193"/>
    </source>
</evidence>
<dbReference type="GO" id="GO:0005886">
    <property type="term" value="C:plasma membrane"/>
    <property type="evidence" value="ECO:0007669"/>
    <property type="project" value="UniProtKB-SubCell"/>
</dbReference>
<dbReference type="InterPro" id="IPR003760">
    <property type="entry name" value="PnrA-like"/>
</dbReference>
<gene>
    <name evidence="8" type="ORF">B2M26_09480</name>
</gene>
<dbReference type="CDD" id="cd06354">
    <property type="entry name" value="PBP1_PrnA-like"/>
    <property type="match status" value="1"/>
</dbReference>
<dbReference type="Gene3D" id="3.40.50.2300">
    <property type="match status" value="2"/>
</dbReference>
<feature type="domain" description="ABC transporter substrate-binding protein PnrA-like" evidence="7">
    <location>
        <begin position="61"/>
        <end position="330"/>
    </location>
</feature>
<evidence type="ECO:0000313" key="9">
    <source>
        <dbReference type="Proteomes" id="UP000190229"/>
    </source>
</evidence>
<reference evidence="8 9" key="1">
    <citation type="submission" date="2017-02" db="EMBL/GenBank/DDBJ databases">
        <title>Draft genome of Acidibacillus ferrooxidans Huett2.</title>
        <authorList>
            <person name="Schopf S."/>
        </authorList>
    </citation>
    <scope>NUCLEOTIDE SEQUENCE [LARGE SCALE GENOMIC DNA]</scope>
    <source>
        <strain evidence="8 9">Huett2</strain>
    </source>
</reference>
<dbReference type="SUPFAM" id="SSF53822">
    <property type="entry name" value="Periplasmic binding protein-like I"/>
    <property type="match status" value="1"/>
</dbReference>
<comment type="caution">
    <text evidence="8">The sequence shown here is derived from an EMBL/GenBank/DDBJ whole genome shotgun (WGS) entry which is preliminary data.</text>
</comment>
<accession>A0A1V4ESC2</accession>
<keyword evidence="3" id="KW-1003">Cell membrane</keyword>
<evidence type="ECO:0000256" key="2">
    <source>
        <dbReference type="ARBA" id="ARBA00008610"/>
    </source>
</evidence>
<dbReference type="InterPro" id="IPR050957">
    <property type="entry name" value="BMP_lipoprotein"/>
</dbReference>
<evidence type="ECO:0000256" key="4">
    <source>
        <dbReference type="ARBA" id="ARBA00022729"/>
    </source>
</evidence>
<keyword evidence="4" id="KW-0732">Signal</keyword>
<sequence length="363" mass="37879">MKTEVFRSFKKRGLILNRTFARSATGLVALSLLLAGCGTQNTTTAPATNTPTTPSNASFKVGLVTDVGGLNDHSFNHLAYVGLQAAEAKYGISGSVVQSHQTSDYLTNLTNFAQAGDKLVIAVGYLMDSAVQTVSKKFPKTKFLIIDDAITNRPNVASALFNTQECGYLVGVMAGLMEKQKGIAQINNKNTVGTIGGMQIPPVESYMAGFVAGVKKVDPTANVLVGWANSFTDPASGEAIANQQISNGADIVFPVAGATGNGAITAAKQHNVFAIGVDANQNYLAPQTVMTSALKAVDVATETVIGQALHNQFKSGIVTFDLKNKGVGYAPPIKAVPASIVAQVNHYATLIESGKITPPSTLS</sequence>
<evidence type="ECO:0000256" key="3">
    <source>
        <dbReference type="ARBA" id="ARBA00022475"/>
    </source>
</evidence>
<organism evidence="8 9">
    <name type="scientific">Ferroacidibacillus organovorans</name>
    <dbReference type="NCBI Taxonomy" id="1765683"/>
    <lineage>
        <taxon>Bacteria</taxon>
        <taxon>Bacillati</taxon>
        <taxon>Bacillota</taxon>
        <taxon>Bacilli</taxon>
        <taxon>Bacillales</taxon>
        <taxon>Alicyclobacillaceae</taxon>
        <taxon>Ferroacidibacillus</taxon>
    </lineage>
</organism>
<dbReference type="Proteomes" id="UP000190229">
    <property type="component" value="Unassembled WGS sequence"/>
</dbReference>
<proteinExistence type="inferred from homology"/>
<protein>
    <submittedName>
        <fullName evidence="8">BMP family ABC transporter substrate-binding protein</fullName>
    </submittedName>
</protein>
<comment type="subcellular location">
    <subcellularLocation>
        <location evidence="1">Cell membrane</location>
        <topology evidence="1">Lipid-anchor</topology>
    </subcellularLocation>
</comment>
<dbReference type="PANTHER" id="PTHR34296:SF2">
    <property type="entry name" value="ABC TRANSPORTER GUANOSINE-BINDING PROTEIN NUPN"/>
    <property type="match status" value="1"/>
</dbReference>
<evidence type="ECO:0000313" key="8">
    <source>
        <dbReference type="EMBL" id="OPG15833.1"/>
    </source>
</evidence>
<dbReference type="EMBL" id="MWPS01000026">
    <property type="protein sequence ID" value="OPG15833.1"/>
    <property type="molecule type" value="Genomic_DNA"/>
</dbReference>
<dbReference type="InterPro" id="IPR028082">
    <property type="entry name" value="Peripla_BP_I"/>
</dbReference>
<keyword evidence="5" id="KW-0472">Membrane</keyword>
<dbReference type="Pfam" id="PF02608">
    <property type="entry name" value="Bmp"/>
    <property type="match status" value="1"/>
</dbReference>
<evidence type="ECO:0000256" key="5">
    <source>
        <dbReference type="ARBA" id="ARBA00023136"/>
    </source>
</evidence>